<protein>
    <submittedName>
        <fullName evidence="3">Uncharacterized protein</fullName>
    </submittedName>
</protein>
<sequence length="82" mass="9299">MKKNDVLGEFIAHTFFGVMFFLVLASAALLLSWFTYLIGTFEFGRPLVPILTVLEKVILAGDCIFLLWWVIKSTIKACKNLD</sequence>
<name>A0A1G5PHE2_9PSED</name>
<evidence type="ECO:0000256" key="1">
    <source>
        <dbReference type="SAM" id="Phobius"/>
    </source>
</evidence>
<dbReference type="OrthoDB" id="7028354at2"/>
<organism evidence="3 4">
    <name type="scientific">Pseudomonas oryzihabitans</name>
    <dbReference type="NCBI Taxonomy" id="47885"/>
    <lineage>
        <taxon>Bacteria</taxon>
        <taxon>Pseudomonadati</taxon>
        <taxon>Pseudomonadota</taxon>
        <taxon>Gammaproteobacteria</taxon>
        <taxon>Pseudomonadales</taxon>
        <taxon>Pseudomonadaceae</taxon>
        <taxon>Pseudomonas</taxon>
    </lineage>
</organism>
<feature type="transmembrane region" description="Helical" evidence="1">
    <location>
        <begin position="12"/>
        <end position="38"/>
    </location>
</feature>
<reference evidence="3" key="2">
    <citation type="submission" date="2016-10" db="EMBL/GenBank/DDBJ databases">
        <authorList>
            <person name="Varghese N."/>
            <person name="Submissions S."/>
        </authorList>
    </citation>
    <scope>NUCLEOTIDE SEQUENCE</scope>
    <source>
        <strain evidence="3">DSM 15758</strain>
    </source>
</reference>
<dbReference type="RefSeq" id="WP_074585459.1">
    <property type="nucleotide sequence ID" value="NZ_FMWB01000041.1"/>
</dbReference>
<keyword evidence="1" id="KW-1133">Transmembrane helix</keyword>
<proteinExistence type="predicted"/>
<evidence type="ECO:0000313" key="4">
    <source>
        <dbReference type="Proteomes" id="UP000183046"/>
    </source>
</evidence>
<dbReference type="Proteomes" id="UP000189310">
    <property type="component" value="Unassembled WGS sequence"/>
</dbReference>
<evidence type="ECO:0000313" key="5">
    <source>
        <dbReference type="Proteomes" id="UP000189310"/>
    </source>
</evidence>
<feature type="transmembrane region" description="Helical" evidence="1">
    <location>
        <begin position="50"/>
        <end position="71"/>
    </location>
</feature>
<keyword evidence="1" id="KW-0472">Membrane</keyword>
<reference evidence="4" key="1">
    <citation type="submission" date="2016-10" db="EMBL/GenBank/DDBJ databases">
        <authorList>
            <person name="de Groot N.N."/>
        </authorList>
    </citation>
    <scope>NUCLEOTIDE SEQUENCE [LARGE SCALE GENOMIC DNA]</scope>
    <source>
        <strain evidence="4">DSM 15758</strain>
    </source>
</reference>
<dbReference type="Proteomes" id="UP000183046">
    <property type="component" value="Unassembled WGS sequence"/>
</dbReference>
<dbReference type="EMBL" id="FMWB01000041">
    <property type="protein sequence ID" value="SCZ48925.1"/>
    <property type="molecule type" value="Genomic_DNA"/>
</dbReference>
<dbReference type="AlphaFoldDB" id="A0A1G5PHE2"/>
<dbReference type="EMBL" id="MTLN01000006">
    <property type="protein sequence ID" value="ONN71121.1"/>
    <property type="molecule type" value="Genomic_DNA"/>
</dbReference>
<accession>A0A1G5PHE2</accession>
<keyword evidence="1" id="KW-0812">Transmembrane</keyword>
<comment type="caution">
    <text evidence="3">The sequence shown here is derived from an EMBL/GenBank/DDBJ whole genome shotgun (WGS) entry which is preliminary data.</text>
</comment>
<evidence type="ECO:0000313" key="3">
    <source>
        <dbReference type="EMBL" id="SCZ48925.1"/>
    </source>
</evidence>
<gene>
    <name evidence="2" type="ORF">BVL52_11515</name>
    <name evidence="3" type="ORF">SAMN05216279_1415</name>
</gene>
<reference evidence="2 5" key="3">
    <citation type="submission" date="2017-01" db="EMBL/GenBank/DDBJ databases">
        <title>Pseudomonas psychrotolerans genome sequencing and assembly.</title>
        <authorList>
            <person name="Vyas B."/>
            <person name="Mayilraj S."/>
        </authorList>
    </citation>
    <scope>NUCLEOTIDE SEQUENCE [LARGE SCALE GENOMIC DNA]</scope>
    <source>
        <strain evidence="2 5">SDS18</strain>
    </source>
</reference>
<evidence type="ECO:0000313" key="2">
    <source>
        <dbReference type="EMBL" id="ONN71121.1"/>
    </source>
</evidence>
<keyword evidence="5" id="KW-1185">Reference proteome</keyword>